<dbReference type="AlphaFoldDB" id="A0A4U1F6K7"/>
<dbReference type="GO" id="GO:0005783">
    <property type="term" value="C:endoplasmic reticulum"/>
    <property type="evidence" value="ECO:0007669"/>
    <property type="project" value="TreeGrafter"/>
</dbReference>
<comment type="caution">
    <text evidence="1">The sequence shown here is derived from an EMBL/GenBank/DDBJ whole genome shotgun (WGS) entry which is preliminary data.</text>
</comment>
<accession>A0A4U1F6K7</accession>
<dbReference type="PANTHER" id="PTHR21128">
    <property type="entry name" value="FETAL AND ADULT TESTIS-EXPRESSED TRANSCRIPT PROTEIN"/>
    <property type="match status" value="1"/>
</dbReference>
<dbReference type="GO" id="GO:0005741">
    <property type="term" value="C:mitochondrial outer membrane"/>
    <property type="evidence" value="ECO:0007669"/>
    <property type="project" value="TreeGrafter"/>
</dbReference>
<evidence type="ECO:0000313" key="1">
    <source>
        <dbReference type="EMBL" id="TKC44964.1"/>
    </source>
</evidence>
<organism evidence="1 2">
    <name type="scientific">Monodon monoceros</name>
    <name type="common">Narwhal</name>
    <name type="synonym">Ceratodon monodon</name>
    <dbReference type="NCBI Taxonomy" id="40151"/>
    <lineage>
        <taxon>Eukaryota</taxon>
        <taxon>Metazoa</taxon>
        <taxon>Chordata</taxon>
        <taxon>Craniata</taxon>
        <taxon>Vertebrata</taxon>
        <taxon>Euteleostomi</taxon>
        <taxon>Mammalia</taxon>
        <taxon>Eutheria</taxon>
        <taxon>Laurasiatheria</taxon>
        <taxon>Artiodactyla</taxon>
        <taxon>Whippomorpha</taxon>
        <taxon>Cetacea</taxon>
        <taxon>Odontoceti</taxon>
        <taxon>Monodontidae</taxon>
        <taxon>Monodon</taxon>
    </lineage>
</organism>
<dbReference type="GO" id="GO:0051562">
    <property type="term" value="P:negative regulation of mitochondrial calcium ion concentration"/>
    <property type="evidence" value="ECO:0007669"/>
    <property type="project" value="TreeGrafter"/>
</dbReference>
<reference evidence="2" key="1">
    <citation type="journal article" date="2019" name="IScience">
        <title>Narwhal Genome Reveals Long-Term Low Genetic Diversity despite Current Large Abundance Size.</title>
        <authorList>
            <person name="Westbury M.V."/>
            <person name="Petersen B."/>
            <person name="Garde E."/>
            <person name="Heide-Jorgensen M.P."/>
            <person name="Lorenzen E.D."/>
        </authorList>
    </citation>
    <scope>NUCLEOTIDE SEQUENCE [LARGE SCALE GENOMIC DNA]</scope>
</reference>
<evidence type="ECO:0000313" key="2">
    <source>
        <dbReference type="Proteomes" id="UP000308365"/>
    </source>
</evidence>
<dbReference type="Proteomes" id="UP000308365">
    <property type="component" value="Unassembled WGS sequence"/>
</dbReference>
<dbReference type="GO" id="GO:0043066">
    <property type="term" value="P:negative regulation of apoptotic process"/>
    <property type="evidence" value="ECO:0007669"/>
    <property type="project" value="TreeGrafter"/>
</dbReference>
<name>A0A4U1F6K7_MONMO</name>
<dbReference type="GO" id="GO:0031625">
    <property type="term" value="F:ubiquitin protein ligase binding"/>
    <property type="evidence" value="ECO:0007669"/>
    <property type="project" value="TreeGrafter"/>
</dbReference>
<gene>
    <name evidence="1" type="ORF">EI555_006296</name>
</gene>
<proteinExistence type="predicted"/>
<feature type="non-terminal residue" evidence="1">
    <location>
        <position position="1"/>
    </location>
</feature>
<protein>
    <submittedName>
        <fullName evidence="1">Uncharacterized protein</fullName>
    </submittedName>
</protein>
<dbReference type="PANTHER" id="PTHR21128:SF0">
    <property type="entry name" value="FETAL AND ADULT TESTIS-EXPRESSED TRANSCRIPT PROTEIN"/>
    <property type="match status" value="1"/>
</dbReference>
<dbReference type="EMBL" id="RWIC01000356">
    <property type="protein sequence ID" value="TKC44964.1"/>
    <property type="molecule type" value="Genomic_DNA"/>
</dbReference>
<dbReference type="GO" id="GO:0044233">
    <property type="term" value="C:mitochondria-associated endoplasmic reticulum membrane contact site"/>
    <property type="evidence" value="ECO:0007669"/>
    <property type="project" value="TreeGrafter"/>
</dbReference>
<sequence>LTSEQLVMMAGGPPNIKEDIEMSMAEELKQQKLDLKAAGSAVVWNMPATWSKKVVLLSRCLHVTVQAEDSYPGKEGLQADRLTVQRSWTLSPPYPPAFMALLCILAGPANPEADMVAEIGLEELNGLEMEVMRRQASVQDPLGGWRQNHGVLGLAHQLAPVSLQLHVITGLRAVEDQGATWRHREAVFFAMLLSTCIANLWLWMHQCSHFPTLPERSPSCWKVEEVWNSKGASPEAAPFFCSNPAMQGCSEEGKASAGLGKVYPLGLCPLAREVGWDCERGRRQPGLCRTHSEKVRRPASGQYNFSSGQVPLWDLPLHSASAVGMTSSGPLLASGRVGRSLTES</sequence>
<dbReference type="InterPro" id="IPR039153">
    <property type="entry name" value="FATE1"/>
</dbReference>